<evidence type="ECO:0000256" key="2">
    <source>
        <dbReference type="ARBA" id="ARBA00022840"/>
    </source>
</evidence>
<dbReference type="InterPro" id="IPR003593">
    <property type="entry name" value="AAA+_ATPase"/>
</dbReference>
<sequence>MELFPMKACAIESRRRGQQLVGPIDLTLEGQGATVVIGPNGAGKTTFLQLLHGTARLSAGRIDWACSTEEARHHQAFVFQRPVMLRRTVLENLSYPLRLRGVSKAKAEERARDWASRVGLAQLVTRAATVLSGGEQQKLALARALICDPKLLFLDEPCAALDGRAMREIETILQEAKAAGTRLILSTHDLGQARRLADDVLFLLGGRLHEAAPAEAFFNGPETPQARAFLRGDIVE</sequence>
<proteinExistence type="predicted"/>
<dbReference type="InterPro" id="IPR027417">
    <property type="entry name" value="P-loop_NTPase"/>
</dbReference>
<feature type="domain" description="ABC transporter" evidence="3">
    <location>
        <begin position="6"/>
        <end position="230"/>
    </location>
</feature>
<dbReference type="GO" id="GO:0005524">
    <property type="term" value="F:ATP binding"/>
    <property type="evidence" value="ECO:0007669"/>
    <property type="project" value="UniProtKB-KW"/>
</dbReference>
<name>A0A1G7T6A2_9RHOB</name>
<dbReference type="RefSeq" id="WP_093742560.1">
    <property type="nucleotide sequence ID" value="NZ_FNBP01000006.1"/>
</dbReference>
<keyword evidence="5" id="KW-1185">Reference proteome</keyword>
<evidence type="ECO:0000256" key="1">
    <source>
        <dbReference type="ARBA" id="ARBA00022741"/>
    </source>
</evidence>
<accession>A0A1G7T6A2</accession>
<organism evidence="4 5">
    <name type="scientific">Sulfitobacter delicatus</name>
    <dbReference type="NCBI Taxonomy" id="218672"/>
    <lineage>
        <taxon>Bacteria</taxon>
        <taxon>Pseudomonadati</taxon>
        <taxon>Pseudomonadota</taxon>
        <taxon>Alphaproteobacteria</taxon>
        <taxon>Rhodobacterales</taxon>
        <taxon>Roseobacteraceae</taxon>
        <taxon>Sulfitobacter</taxon>
    </lineage>
</organism>
<gene>
    <name evidence="4" type="ORF">SAMN04489759_10689</name>
</gene>
<dbReference type="PROSITE" id="PS50893">
    <property type="entry name" value="ABC_TRANSPORTER_2"/>
    <property type="match status" value="1"/>
</dbReference>
<dbReference type="GO" id="GO:0005886">
    <property type="term" value="C:plasma membrane"/>
    <property type="evidence" value="ECO:0007669"/>
    <property type="project" value="TreeGrafter"/>
</dbReference>
<keyword evidence="1" id="KW-0547">Nucleotide-binding</keyword>
<dbReference type="OrthoDB" id="9802264at2"/>
<dbReference type="EMBL" id="FNBP01000006">
    <property type="protein sequence ID" value="SDG30159.1"/>
    <property type="molecule type" value="Genomic_DNA"/>
</dbReference>
<dbReference type="PANTHER" id="PTHR24220">
    <property type="entry name" value="IMPORT ATP-BINDING PROTEIN"/>
    <property type="match status" value="1"/>
</dbReference>
<dbReference type="GO" id="GO:0016887">
    <property type="term" value="F:ATP hydrolysis activity"/>
    <property type="evidence" value="ECO:0007669"/>
    <property type="project" value="InterPro"/>
</dbReference>
<dbReference type="PROSITE" id="PS00211">
    <property type="entry name" value="ABC_TRANSPORTER_1"/>
    <property type="match status" value="1"/>
</dbReference>
<dbReference type="STRING" id="218672.SAMN04489759_10689"/>
<dbReference type="AlphaFoldDB" id="A0A1G7T6A2"/>
<dbReference type="InterPro" id="IPR015854">
    <property type="entry name" value="ABC_transpr_LolD-like"/>
</dbReference>
<dbReference type="InterPro" id="IPR017871">
    <property type="entry name" value="ABC_transporter-like_CS"/>
</dbReference>
<dbReference type="GO" id="GO:0022857">
    <property type="term" value="F:transmembrane transporter activity"/>
    <property type="evidence" value="ECO:0007669"/>
    <property type="project" value="TreeGrafter"/>
</dbReference>
<dbReference type="InterPro" id="IPR003439">
    <property type="entry name" value="ABC_transporter-like_ATP-bd"/>
</dbReference>
<reference evidence="5" key="1">
    <citation type="submission" date="2016-10" db="EMBL/GenBank/DDBJ databases">
        <authorList>
            <person name="Varghese N."/>
            <person name="Submissions S."/>
        </authorList>
    </citation>
    <scope>NUCLEOTIDE SEQUENCE [LARGE SCALE GENOMIC DNA]</scope>
    <source>
        <strain evidence="5">DSM 16477</strain>
    </source>
</reference>
<protein>
    <submittedName>
        <fullName evidence="4">Phosphate ABC transporter ATP-binding protein, PhoT family</fullName>
    </submittedName>
</protein>
<dbReference type="Gene3D" id="3.40.50.300">
    <property type="entry name" value="P-loop containing nucleotide triphosphate hydrolases"/>
    <property type="match status" value="1"/>
</dbReference>
<dbReference type="SUPFAM" id="SSF52540">
    <property type="entry name" value="P-loop containing nucleoside triphosphate hydrolases"/>
    <property type="match status" value="1"/>
</dbReference>
<keyword evidence="2 4" id="KW-0067">ATP-binding</keyword>
<dbReference type="SMART" id="SM00382">
    <property type="entry name" value="AAA"/>
    <property type="match status" value="1"/>
</dbReference>
<dbReference type="Pfam" id="PF00005">
    <property type="entry name" value="ABC_tran"/>
    <property type="match status" value="1"/>
</dbReference>
<dbReference type="Proteomes" id="UP000199399">
    <property type="component" value="Unassembled WGS sequence"/>
</dbReference>
<evidence type="ECO:0000259" key="3">
    <source>
        <dbReference type="PROSITE" id="PS50893"/>
    </source>
</evidence>
<dbReference type="PANTHER" id="PTHR24220:SF612">
    <property type="entry name" value="FE(3+) IONS IMPORT ATP-BINDING PROTEIN FBPC"/>
    <property type="match status" value="1"/>
</dbReference>
<evidence type="ECO:0000313" key="4">
    <source>
        <dbReference type="EMBL" id="SDG30159.1"/>
    </source>
</evidence>
<evidence type="ECO:0000313" key="5">
    <source>
        <dbReference type="Proteomes" id="UP000199399"/>
    </source>
</evidence>